<name>A0ABS6E4J8_9FIRM</name>
<feature type="domain" description="MobA-like NTP transferase" evidence="1">
    <location>
        <begin position="4"/>
        <end position="159"/>
    </location>
</feature>
<proteinExistence type="predicted"/>
<protein>
    <submittedName>
        <fullName evidence="2">Nucleotidyltransferase family protein</fullName>
    </submittedName>
</protein>
<dbReference type="RefSeq" id="WP_216517013.1">
    <property type="nucleotide sequence ID" value="NZ_JAHLPM010000002.1"/>
</dbReference>
<comment type="caution">
    <text evidence="2">The sequence shown here is derived from an EMBL/GenBank/DDBJ whole genome shotgun (WGS) entry which is preliminary data.</text>
</comment>
<reference evidence="2 3" key="1">
    <citation type="submission" date="2021-06" db="EMBL/GenBank/DDBJ databases">
        <authorList>
            <person name="Sun Q."/>
            <person name="Li D."/>
        </authorList>
    </citation>
    <scope>NUCLEOTIDE SEQUENCE [LARGE SCALE GENOMIC DNA]</scope>
    <source>
        <strain evidence="2 3">MSJ-40</strain>
    </source>
</reference>
<evidence type="ECO:0000259" key="1">
    <source>
        <dbReference type="Pfam" id="PF12804"/>
    </source>
</evidence>
<gene>
    <name evidence="2" type="ORF">KQI42_04130</name>
</gene>
<dbReference type="PANTHER" id="PTHR43777">
    <property type="entry name" value="MOLYBDENUM COFACTOR CYTIDYLYLTRANSFERASE"/>
    <property type="match status" value="1"/>
</dbReference>
<dbReference type="Pfam" id="PF12804">
    <property type="entry name" value="NTP_transf_3"/>
    <property type="match status" value="1"/>
</dbReference>
<dbReference type="EMBL" id="JAHLPM010000002">
    <property type="protein sequence ID" value="MBU5437183.1"/>
    <property type="molecule type" value="Genomic_DNA"/>
</dbReference>
<sequence length="193" mass="22312">MIVGIILASGYSKRMGKDKLLIEVEGRRIIEWVIKACYESKLDKTILVYRTKEVKELGNKYGIKTIYNSTAYLGQSEGLKLGIGKEKADAYMFLMGDQPFIRTEYINLLIEEHEKEKSKIIIPYYNGKKGTPTIFPSLFKEELMKVKGDKGGREIIEEYGFWVKKVYINDEKAGLDIDTEFDLERIEGEDKWT</sequence>
<evidence type="ECO:0000313" key="3">
    <source>
        <dbReference type="Proteomes" id="UP000749471"/>
    </source>
</evidence>
<dbReference type="CDD" id="cd04182">
    <property type="entry name" value="GT_2_like_f"/>
    <property type="match status" value="1"/>
</dbReference>
<dbReference type="InterPro" id="IPR025877">
    <property type="entry name" value="MobA-like_NTP_Trfase"/>
</dbReference>
<organism evidence="2 3">
    <name type="scientific">Tissierella simiarum</name>
    <dbReference type="NCBI Taxonomy" id="2841534"/>
    <lineage>
        <taxon>Bacteria</taxon>
        <taxon>Bacillati</taxon>
        <taxon>Bacillota</taxon>
        <taxon>Tissierellia</taxon>
        <taxon>Tissierellales</taxon>
        <taxon>Tissierellaceae</taxon>
        <taxon>Tissierella</taxon>
    </lineage>
</organism>
<keyword evidence="3" id="KW-1185">Reference proteome</keyword>
<evidence type="ECO:0000313" key="2">
    <source>
        <dbReference type="EMBL" id="MBU5437183.1"/>
    </source>
</evidence>
<dbReference type="PANTHER" id="PTHR43777:SF1">
    <property type="entry name" value="MOLYBDENUM COFACTOR CYTIDYLYLTRANSFERASE"/>
    <property type="match status" value="1"/>
</dbReference>
<dbReference type="Proteomes" id="UP000749471">
    <property type="component" value="Unassembled WGS sequence"/>
</dbReference>
<accession>A0ABS6E4J8</accession>